<reference evidence="1" key="1">
    <citation type="submission" date="2019-04" db="EMBL/GenBank/DDBJ databases">
        <title>Microbes associate with the intestines of laboratory mice.</title>
        <authorList>
            <person name="Navarre W."/>
            <person name="Wong E."/>
            <person name="Huang K."/>
            <person name="Tropini C."/>
            <person name="Ng K."/>
            <person name="Yu B."/>
        </authorList>
    </citation>
    <scope>NUCLEOTIDE SEQUENCE</scope>
    <source>
        <strain evidence="1">NM01_1-7b</strain>
    </source>
</reference>
<evidence type="ECO:0000313" key="1">
    <source>
        <dbReference type="EMBL" id="TGY90905.1"/>
    </source>
</evidence>
<protein>
    <submittedName>
        <fullName evidence="1">Uncharacterized protein</fullName>
    </submittedName>
</protein>
<accession>A0AC61RPL5</accession>
<keyword evidence="2" id="KW-1185">Reference proteome</keyword>
<evidence type="ECO:0000313" key="2">
    <source>
        <dbReference type="Proteomes" id="UP000304953"/>
    </source>
</evidence>
<gene>
    <name evidence="1" type="ORF">E5329_23740</name>
</gene>
<dbReference type="EMBL" id="SRYA01000079">
    <property type="protein sequence ID" value="TGY90905.1"/>
    <property type="molecule type" value="Genomic_DNA"/>
</dbReference>
<organism evidence="1 2">
    <name type="scientific">Petralouisia muris</name>
    <dbReference type="NCBI Taxonomy" id="3032872"/>
    <lineage>
        <taxon>Bacteria</taxon>
        <taxon>Bacillati</taxon>
        <taxon>Bacillota</taxon>
        <taxon>Clostridia</taxon>
        <taxon>Lachnospirales</taxon>
        <taxon>Lachnospiraceae</taxon>
        <taxon>Petralouisia</taxon>
    </lineage>
</organism>
<proteinExistence type="predicted"/>
<dbReference type="Proteomes" id="UP000304953">
    <property type="component" value="Unassembled WGS sequence"/>
</dbReference>
<name>A0AC61RPL5_9FIRM</name>
<sequence>MKKLLKNENSLNVICAFFLQITAIISGFFVSKIILISFGSEVNGLVSSINQFLSVISLLEGGLTAVVLSQLYKPIEERDTDKISAIVAASNHFFQKVAIIFTVYSMILSVIYPLIVKQKLSFQYICTLILIISLTTFAQYFFSITNRIVLQGNQKNYIISITMGVSYLLNLGFAAIAVQIYPSIHILKLFNAILFCLQPLVYKHFVQKYFDINKVKCLDYGIIKNRWSGLYQNLTYFITMNTDMIVLTLFSTLSEVSVYSVYMLVLNAIRQLITSTAGGYQSVIGKAIAHGDDKELQNTFDKFVKVTSNVSVLVFGITLILIVPFVRIYTWEVKDANYIQYAFAFVMVLAQLVFCVREPYRLLVLSAGKFKETNKGAIIEAILNLGISLLLVSKFGLFGVALGTFVATTYRYIYFLWYINRHMLKIGKSKAIKEHFFFGLEILGMLVVSNIIGNQWIRNYGYFIIAGIFYLVIFGGVQIAILLSTKK</sequence>
<comment type="caution">
    <text evidence="1">The sequence shown here is derived from an EMBL/GenBank/DDBJ whole genome shotgun (WGS) entry which is preliminary data.</text>
</comment>